<organism evidence="1 2">
    <name type="scientific">Rhabditophanes sp. KR3021</name>
    <dbReference type="NCBI Taxonomy" id="114890"/>
    <lineage>
        <taxon>Eukaryota</taxon>
        <taxon>Metazoa</taxon>
        <taxon>Ecdysozoa</taxon>
        <taxon>Nematoda</taxon>
        <taxon>Chromadorea</taxon>
        <taxon>Rhabditida</taxon>
        <taxon>Tylenchina</taxon>
        <taxon>Panagrolaimomorpha</taxon>
        <taxon>Strongyloidoidea</taxon>
        <taxon>Alloionematidae</taxon>
        <taxon>Rhabditophanes</taxon>
    </lineage>
</organism>
<protein>
    <submittedName>
        <fullName evidence="2">Transmembrane protein 164</fullName>
    </submittedName>
</protein>
<sequence>MKNGFFNFTHFYSGVDFELEGNGGQDCLNYIRIFQRFIESVLFISLAIYGIYCSFQYLFDEDECKTEEVEEFMTDTYTQTNTAKYSSTPTPSDPFIGFSDSHILANRITHFPIHSDNKVNSNEYVSNVLPINNALFLLHWRMSLHSTIITAYCLIFGAELTYKIMSRTLIFLLNPCHLTTILQLGLLVFPNSSYSKSLFRFQNYTIAGALLALLFPILNTRLLPGEQFIYFLQHLFILLVPVYFISLKGTHFKPEPLINLSWPVFSYSILILYHFIVLQPVALLTEVNLNCILCPGVSDPFGCKLWRIIAVTHQAFFSIFIAKIYNLISRQFVYVIKRCDFSVISSYIYTLNNNNNLIEQAKKNN</sequence>
<name>A0AC35UHN7_9BILA</name>
<proteinExistence type="predicted"/>
<dbReference type="Proteomes" id="UP000095286">
    <property type="component" value="Unplaced"/>
</dbReference>
<evidence type="ECO:0000313" key="1">
    <source>
        <dbReference type="Proteomes" id="UP000095286"/>
    </source>
</evidence>
<reference evidence="2" key="1">
    <citation type="submission" date="2016-11" db="UniProtKB">
        <authorList>
            <consortium name="WormBaseParasite"/>
        </authorList>
    </citation>
    <scope>IDENTIFICATION</scope>
    <source>
        <strain evidence="2">KR3021</strain>
    </source>
</reference>
<dbReference type="WBParaSite" id="RSKR_0001153350.1">
    <property type="protein sequence ID" value="RSKR_0001153350.1"/>
    <property type="gene ID" value="RSKR_0001153350"/>
</dbReference>
<evidence type="ECO:0000313" key="2">
    <source>
        <dbReference type="WBParaSite" id="RSKR_0001153350.1"/>
    </source>
</evidence>
<accession>A0AC35UHN7</accession>